<evidence type="ECO:0000313" key="4">
    <source>
        <dbReference type="EMBL" id="KAK0147772.1"/>
    </source>
</evidence>
<dbReference type="EMBL" id="JAOPHQ010002281">
    <property type="protein sequence ID" value="KAK0147772.1"/>
    <property type="molecule type" value="Genomic_DNA"/>
</dbReference>
<dbReference type="Proteomes" id="UP001174136">
    <property type="component" value="Unassembled WGS sequence"/>
</dbReference>
<dbReference type="InterPro" id="IPR027806">
    <property type="entry name" value="HARBI1_dom"/>
</dbReference>
<evidence type="ECO:0000256" key="1">
    <source>
        <dbReference type="ARBA" id="ARBA00001968"/>
    </source>
</evidence>
<evidence type="ECO:0000313" key="5">
    <source>
        <dbReference type="Proteomes" id="UP001174136"/>
    </source>
</evidence>
<sequence>MEIEEGYLATGDSLWTISFSYRVGRATVGMIVPEVAEAIFDCLVDDFMPQPTKQDWKSIAEGFHHRWNFPNYLGSIDRKHVVIQAPVVDAYYRFWVIDVGGYGRTSDGVILSHSRFGEGLMGGTLDFPEDKEFPEAGHCRKMPYVLVGDEAFPLRRYLMRPFHGSNIPTDDRVGGCIGVSSLSPEKVELCVKATCILHKFMRVTSMREKRGRLATQELPEQTAHALRNVGRIGSNNATREALRVREAFMSYFNEEGAVPWQHQAL</sequence>
<feature type="domain" description="DDE Tnp4" evidence="3">
    <location>
        <begin position="84"/>
        <end position="166"/>
    </location>
</feature>
<comment type="cofactor">
    <cofactor evidence="1">
        <name>a divalent metal cation</name>
        <dbReference type="ChEBI" id="CHEBI:60240"/>
    </cofactor>
</comment>
<evidence type="ECO:0000259" key="3">
    <source>
        <dbReference type="Pfam" id="PF13359"/>
    </source>
</evidence>
<protein>
    <submittedName>
        <fullName evidence="4">Protein ALP1-like</fullName>
    </submittedName>
</protein>
<comment type="caution">
    <text evidence="4">The sequence shown here is derived from an EMBL/GenBank/DDBJ whole genome shotgun (WGS) entry which is preliminary data.</text>
</comment>
<keyword evidence="5" id="KW-1185">Reference proteome</keyword>
<reference evidence="4" key="1">
    <citation type="journal article" date="2023" name="Front. Mar. Sci.">
        <title>A new Merluccius polli reference genome to investigate the effects of global change in West African waters.</title>
        <authorList>
            <person name="Mateo J.L."/>
            <person name="Blanco-Fernandez C."/>
            <person name="Garcia-Vazquez E."/>
            <person name="Machado-Schiaffino G."/>
        </authorList>
    </citation>
    <scope>NUCLEOTIDE SEQUENCE</scope>
    <source>
        <strain evidence="4">C29</strain>
        <tissue evidence="4">Fin</tissue>
    </source>
</reference>
<name>A0AA47P5U9_MERPO</name>
<keyword evidence="2" id="KW-0479">Metal-binding</keyword>
<dbReference type="GO" id="GO:0046872">
    <property type="term" value="F:metal ion binding"/>
    <property type="evidence" value="ECO:0007669"/>
    <property type="project" value="UniProtKB-KW"/>
</dbReference>
<organism evidence="4 5">
    <name type="scientific">Merluccius polli</name>
    <name type="common">Benguela hake</name>
    <name type="synonym">Merluccius cadenati</name>
    <dbReference type="NCBI Taxonomy" id="89951"/>
    <lineage>
        <taxon>Eukaryota</taxon>
        <taxon>Metazoa</taxon>
        <taxon>Chordata</taxon>
        <taxon>Craniata</taxon>
        <taxon>Vertebrata</taxon>
        <taxon>Euteleostomi</taxon>
        <taxon>Actinopterygii</taxon>
        <taxon>Neopterygii</taxon>
        <taxon>Teleostei</taxon>
        <taxon>Neoteleostei</taxon>
        <taxon>Acanthomorphata</taxon>
        <taxon>Zeiogadaria</taxon>
        <taxon>Gadariae</taxon>
        <taxon>Gadiformes</taxon>
        <taxon>Gadoidei</taxon>
        <taxon>Merlucciidae</taxon>
        <taxon>Merluccius</taxon>
    </lineage>
</organism>
<accession>A0AA47P5U9</accession>
<evidence type="ECO:0000256" key="2">
    <source>
        <dbReference type="ARBA" id="ARBA00022723"/>
    </source>
</evidence>
<gene>
    <name evidence="4" type="ORF">N1851_012513</name>
</gene>
<dbReference type="Pfam" id="PF13359">
    <property type="entry name" value="DDE_Tnp_4"/>
    <property type="match status" value="1"/>
</dbReference>
<dbReference type="AlphaFoldDB" id="A0AA47P5U9"/>
<proteinExistence type="predicted"/>